<keyword evidence="6 8" id="KW-0472">Membrane</keyword>
<gene>
    <name evidence="10" type="ORF">QNM18_00605</name>
</gene>
<dbReference type="Gene3D" id="3.30.70.270">
    <property type="match status" value="1"/>
</dbReference>
<dbReference type="InterPro" id="IPR029787">
    <property type="entry name" value="Nucleotide_cyclase"/>
</dbReference>
<dbReference type="PANTHER" id="PTHR45138">
    <property type="entry name" value="REGULATORY COMPONENTS OF SENSORY TRANSDUCTION SYSTEM"/>
    <property type="match status" value="1"/>
</dbReference>
<dbReference type="InterPro" id="IPR033479">
    <property type="entry name" value="dCache_1"/>
</dbReference>
<dbReference type="NCBIfam" id="TIGR00254">
    <property type="entry name" value="GGDEF"/>
    <property type="match status" value="1"/>
</dbReference>
<keyword evidence="4 8" id="KW-0812">Transmembrane</keyword>
<dbReference type="Proteomes" id="UP001231915">
    <property type="component" value="Unassembled WGS sequence"/>
</dbReference>
<dbReference type="CDD" id="cd01949">
    <property type="entry name" value="GGDEF"/>
    <property type="match status" value="1"/>
</dbReference>
<evidence type="ECO:0000259" key="9">
    <source>
        <dbReference type="PROSITE" id="PS50887"/>
    </source>
</evidence>
<comment type="caution">
    <text evidence="10">The sequence shown here is derived from an EMBL/GenBank/DDBJ whole genome shotgun (WGS) entry which is preliminary data.</text>
</comment>
<dbReference type="InterPro" id="IPR029151">
    <property type="entry name" value="Sensor-like_sf"/>
</dbReference>
<evidence type="ECO:0000256" key="1">
    <source>
        <dbReference type="ARBA" id="ARBA00004651"/>
    </source>
</evidence>
<evidence type="ECO:0000256" key="2">
    <source>
        <dbReference type="ARBA" id="ARBA00012528"/>
    </source>
</evidence>
<sequence>MALATCGVVLTSINTLIASYNVHRNVFIQDTLHANRVYATKLADVTELFLQSVNSQLNVSSYHIAGHIQEGTNVNSELKRLLSQTNSFDSLAVVDATGTIVAVEPSLPIIGKRISTPQLDQVSLQKPVVLEPFISPAGNLMISPTYPLFSNQGQYLGFVAGGIYLHGETILNTLLGKHHYADDSYSYVIDNNKKILYHPNSQRIGEKIRNNIAIDLVLSGKAGSTELVNSVGKPMLAGYASIPMTGWGVVSQRPLNSILEQLALTYRSVVYSSIPFTVVILGLILSAGILIAKPLALLAKQLAALDKPNFEATNVSAWYYEVANLKYALLQSNRAVRQVIKSLDMDRKTDQLTSLHNRLSLEHWLESSIHSEAGFSVLAIDIDHFKTINDRYGHCTGDKVLKELAKLMRQNARVNDFCCRVGGEEFLVFMPGQTLNEAMHTAERLRKLVSQHVMPAGINITVSIGVSQWRSNAMRIDTAIEMADKALYEAKRTGRNKSCCFEAA</sequence>
<keyword evidence="5 8" id="KW-1133">Transmembrane helix</keyword>
<name>A0ABT7EE66_9GAMM</name>
<comment type="subcellular location">
    <subcellularLocation>
        <location evidence="1">Cell membrane</location>
        <topology evidence="1">Multi-pass membrane protein</topology>
    </subcellularLocation>
</comment>
<evidence type="ECO:0000313" key="11">
    <source>
        <dbReference type="Proteomes" id="UP001231915"/>
    </source>
</evidence>
<dbReference type="PANTHER" id="PTHR45138:SF9">
    <property type="entry name" value="DIGUANYLATE CYCLASE DGCM-RELATED"/>
    <property type="match status" value="1"/>
</dbReference>
<keyword evidence="10" id="KW-0808">Transferase</keyword>
<organism evidence="10 11">
    <name type="scientific">Pseudoalteromonas obscura</name>
    <dbReference type="NCBI Taxonomy" id="3048491"/>
    <lineage>
        <taxon>Bacteria</taxon>
        <taxon>Pseudomonadati</taxon>
        <taxon>Pseudomonadota</taxon>
        <taxon>Gammaproteobacteria</taxon>
        <taxon>Alteromonadales</taxon>
        <taxon>Pseudoalteromonadaceae</taxon>
        <taxon>Pseudoalteromonas</taxon>
    </lineage>
</organism>
<dbReference type="Pfam" id="PF02743">
    <property type="entry name" value="dCache_1"/>
    <property type="match status" value="1"/>
</dbReference>
<dbReference type="SMART" id="SM00267">
    <property type="entry name" value="GGDEF"/>
    <property type="match status" value="1"/>
</dbReference>
<reference evidence="10 11" key="1">
    <citation type="submission" date="2023-05" db="EMBL/GenBank/DDBJ databases">
        <title>Pseudoalteromonas ardens sp. nov., Pseudoalteromonas obscura sp. nov., and Pseudoalteromonas umbrosa sp. nov., isolated from the coral Montipora capitata.</title>
        <authorList>
            <person name="Thomas E.M."/>
            <person name="Smith E.M."/>
            <person name="Papke E."/>
            <person name="Shlafstein M.D."/>
            <person name="Oline D.K."/>
            <person name="Videau P."/>
            <person name="Saw J.H."/>
            <person name="Strangman W.K."/>
            <person name="Ushijima B."/>
        </authorList>
    </citation>
    <scope>NUCLEOTIDE SEQUENCE [LARGE SCALE GENOMIC DNA]</scope>
    <source>
        <strain evidence="10 11">P94</strain>
    </source>
</reference>
<dbReference type="InterPro" id="IPR050469">
    <property type="entry name" value="Diguanylate_Cyclase"/>
</dbReference>
<evidence type="ECO:0000256" key="4">
    <source>
        <dbReference type="ARBA" id="ARBA00022692"/>
    </source>
</evidence>
<dbReference type="EC" id="2.7.7.65" evidence="2"/>
<feature type="transmembrane region" description="Helical" evidence="8">
    <location>
        <begin position="269"/>
        <end position="292"/>
    </location>
</feature>
<dbReference type="PROSITE" id="PS50887">
    <property type="entry name" value="GGDEF"/>
    <property type="match status" value="1"/>
</dbReference>
<proteinExistence type="predicted"/>
<evidence type="ECO:0000256" key="6">
    <source>
        <dbReference type="ARBA" id="ARBA00023136"/>
    </source>
</evidence>
<evidence type="ECO:0000256" key="7">
    <source>
        <dbReference type="ARBA" id="ARBA00034247"/>
    </source>
</evidence>
<keyword evidence="10" id="KW-0548">Nucleotidyltransferase</keyword>
<dbReference type="GO" id="GO:0052621">
    <property type="term" value="F:diguanylate cyclase activity"/>
    <property type="evidence" value="ECO:0007669"/>
    <property type="project" value="UniProtKB-EC"/>
</dbReference>
<keyword evidence="11" id="KW-1185">Reference proteome</keyword>
<evidence type="ECO:0000256" key="3">
    <source>
        <dbReference type="ARBA" id="ARBA00022475"/>
    </source>
</evidence>
<accession>A0ABT7EE66</accession>
<dbReference type="SUPFAM" id="SSF55073">
    <property type="entry name" value="Nucleotide cyclase"/>
    <property type="match status" value="1"/>
</dbReference>
<evidence type="ECO:0000313" key="10">
    <source>
        <dbReference type="EMBL" id="MDK2593564.1"/>
    </source>
</evidence>
<protein>
    <recommendedName>
        <fullName evidence="2">diguanylate cyclase</fullName>
        <ecNumber evidence="2">2.7.7.65</ecNumber>
    </recommendedName>
</protein>
<dbReference type="CDD" id="cd18773">
    <property type="entry name" value="PDC1_HK_sensor"/>
    <property type="match status" value="1"/>
</dbReference>
<comment type="catalytic activity">
    <reaction evidence="7">
        <text>2 GTP = 3',3'-c-di-GMP + 2 diphosphate</text>
        <dbReference type="Rhea" id="RHEA:24898"/>
        <dbReference type="ChEBI" id="CHEBI:33019"/>
        <dbReference type="ChEBI" id="CHEBI:37565"/>
        <dbReference type="ChEBI" id="CHEBI:58805"/>
        <dbReference type="EC" id="2.7.7.65"/>
    </reaction>
</comment>
<dbReference type="EMBL" id="JASJUT010000001">
    <property type="protein sequence ID" value="MDK2593564.1"/>
    <property type="molecule type" value="Genomic_DNA"/>
</dbReference>
<keyword evidence="3" id="KW-1003">Cell membrane</keyword>
<dbReference type="CDD" id="cd12912">
    <property type="entry name" value="PDC2_MCP_like"/>
    <property type="match status" value="1"/>
</dbReference>
<evidence type="ECO:0000256" key="8">
    <source>
        <dbReference type="SAM" id="Phobius"/>
    </source>
</evidence>
<dbReference type="Pfam" id="PF00990">
    <property type="entry name" value="GGDEF"/>
    <property type="match status" value="1"/>
</dbReference>
<feature type="domain" description="GGDEF" evidence="9">
    <location>
        <begin position="373"/>
        <end position="503"/>
    </location>
</feature>
<dbReference type="Gene3D" id="3.30.450.20">
    <property type="entry name" value="PAS domain"/>
    <property type="match status" value="1"/>
</dbReference>
<dbReference type="InterPro" id="IPR000160">
    <property type="entry name" value="GGDEF_dom"/>
</dbReference>
<dbReference type="SUPFAM" id="SSF103190">
    <property type="entry name" value="Sensory domain-like"/>
    <property type="match status" value="2"/>
</dbReference>
<evidence type="ECO:0000256" key="5">
    <source>
        <dbReference type="ARBA" id="ARBA00022989"/>
    </source>
</evidence>
<dbReference type="InterPro" id="IPR043128">
    <property type="entry name" value="Rev_trsase/Diguanyl_cyclase"/>
</dbReference>